<name>A0A101KNT3_RHILI</name>
<dbReference type="Proteomes" id="UP000053176">
    <property type="component" value="Unassembled WGS sequence"/>
</dbReference>
<comment type="caution">
    <text evidence="1">The sequence shown here is derived from an EMBL/GenBank/DDBJ whole genome shotgun (WGS) entry which is preliminary data.</text>
</comment>
<accession>A0A101KNT3</accession>
<sequence>MVFFGRHGPLQTSPVHPDAKAYGDSVYTLRHGEVGPRRPEVVDVGEDLGGDLVSALWAPLPGHQPGEALVGQGALSFVEGWPRDPEGAGDIADRHAIGLMAAHHLVADLHKVPGIEEGIAGKQRVAHGLGVGVECAVAGQGLGLWVASCWLLLRHDHHPN</sequence>
<dbReference type="AlphaFoldDB" id="A0A101KNT3"/>
<protein>
    <submittedName>
        <fullName evidence="1">Uncharacterized protein</fullName>
    </submittedName>
</protein>
<proteinExistence type="predicted"/>
<evidence type="ECO:0000313" key="1">
    <source>
        <dbReference type="EMBL" id="KUM24044.1"/>
    </source>
</evidence>
<organism evidence="1 2">
    <name type="scientific">Rhizobium loti</name>
    <name type="common">Mesorhizobium loti</name>
    <dbReference type="NCBI Taxonomy" id="381"/>
    <lineage>
        <taxon>Bacteria</taxon>
        <taxon>Pseudomonadati</taxon>
        <taxon>Pseudomonadota</taxon>
        <taxon>Alphaproteobacteria</taxon>
        <taxon>Hyphomicrobiales</taxon>
        <taxon>Phyllobacteriaceae</taxon>
        <taxon>Mesorhizobium</taxon>
    </lineage>
</organism>
<dbReference type="EMBL" id="LPWA01000145">
    <property type="protein sequence ID" value="KUM24044.1"/>
    <property type="molecule type" value="Genomic_DNA"/>
</dbReference>
<evidence type="ECO:0000313" key="2">
    <source>
        <dbReference type="Proteomes" id="UP000053176"/>
    </source>
</evidence>
<reference evidence="1 2" key="1">
    <citation type="submission" date="2015-12" db="EMBL/GenBank/DDBJ databases">
        <title>Draft genome sequence of Mesorhizobium sp. UFLA 01-765, a multitolerant efficient symbiont and plant-growth promoting strain isolated from Zn-mining soil using Leucaena leucocephala as a trap plant.</title>
        <authorList>
            <person name="Rangel W.M."/>
            <person name="Thijs S."/>
            <person name="Longatti S.M."/>
            <person name="Moreira F.M."/>
            <person name="Weyens N."/>
            <person name="Vangronsveld J."/>
            <person name="Van Hamme J.D."/>
            <person name="Bottos E.M."/>
            <person name="Rineau F."/>
        </authorList>
    </citation>
    <scope>NUCLEOTIDE SEQUENCE [LARGE SCALE GENOMIC DNA]</scope>
    <source>
        <strain evidence="1 2">UFLA 01-765</strain>
    </source>
</reference>
<gene>
    <name evidence="1" type="ORF">AU467_31580</name>
</gene>